<keyword evidence="2" id="KW-1185">Reference proteome</keyword>
<dbReference type="EMBL" id="JARK01001465">
    <property type="protein sequence ID" value="EYB98680.1"/>
    <property type="molecule type" value="Genomic_DNA"/>
</dbReference>
<evidence type="ECO:0000313" key="2">
    <source>
        <dbReference type="Proteomes" id="UP000024635"/>
    </source>
</evidence>
<gene>
    <name evidence="1" type="primary">Acey_s0129.g1497</name>
    <name evidence="1" type="ORF">Y032_0129g1497</name>
</gene>
<evidence type="ECO:0000313" key="1">
    <source>
        <dbReference type="EMBL" id="EYB98680.1"/>
    </source>
</evidence>
<organism evidence="1 2">
    <name type="scientific">Ancylostoma ceylanicum</name>
    <dbReference type="NCBI Taxonomy" id="53326"/>
    <lineage>
        <taxon>Eukaryota</taxon>
        <taxon>Metazoa</taxon>
        <taxon>Ecdysozoa</taxon>
        <taxon>Nematoda</taxon>
        <taxon>Chromadorea</taxon>
        <taxon>Rhabditida</taxon>
        <taxon>Rhabditina</taxon>
        <taxon>Rhabditomorpha</taxon>
        <taxon>Strongyloidea</taxon>
        <taxon>Ancylostomatidae</taxon>
        <taxon>Ancylostomatinae</taxon>
        <taxon>Ancylostoma</taxon>
    </lineage>
</organism>
<sequence>MGTNSTPFRRLAWLSFHKFQPRIASFHRLFGALLGRLPVTSIPVGCRVRYVYSHVLITWPYLRNLCARG</sequence>
<proteinExistence type="predicted"/>
<protein>
    <submittedName>
        <fullName evidence="1">Uncharacterized protein</fullName>
    </submittedName>
</protein>
<accession>A0A016T7G6</accession>
<name>A0A016T7G6_9BILA</name>
<comment type="caution">
    <text evidence="1">The sequence shown here is derived from an EMBL/GenBank/DDBJ whole genome shotgun (WGS) entry which is preliminary data.</text>
</comment>
<dbReference type="AlphaFoldDB" id="A0A016T7G6"/>
<reference evidence="2" key="1">
    <citation type="journal article" date="2015" name="Nat. Genet.">
        <title>The genome and transcriptome of the zoonotic hookworm Ancylostoma ceylanicum identify infection-specific gene families.</title>
        <authorList>
            <person name="Schwarz E.M."/>
            <person name="Hu Y."/>
            <person name="Antoshechkin I."/>
            <person name="Miller M.M."/>
            <person name="Sternberg P.W."/>
            <person name="Aroian R.V."/>
        </authorList>
    </citation>
    <scope>NUCLEOTIDE SEQUENCE</scope>
    <source>
        <strain evidence="2">HY135</strain>
    </source>
</reference>
<dbReference type="Proteomes" id="UP000024635">
    <property type="component" value="Unassembled WGS sequence"/>
</dbReference>